<dbReference type="Proteomes" id="UP001154078">
    <property type="component" value="Chromosome 2"/>
</dbReference>
<feature type="region of interest" description="Disordered" evidence="1">
    <location>
        <begin position="63"/>
        <end position="89"/>
    </location>
</feature>
<proteinExistence type="predicted"/>
<dbReference type="AlphaFoldDB" id="A0A9P0FFK6"/>
<organism evidence="2 3">
    <name type="scientific">Brassicogethes aeneus</name>
    <name type="common">Rape pollen beetle</name>
    <name type="synonym">Meligethes aeneus</name>
    <dbReference type="NCBI Taxonomy" id="1431903"/>
    <lineage>
        <taxon>Eukaryota</taxon>
        <taxon>Metazoa</taxon>
        <taxon>Ecdysozoa</taxon>
        <taxon>Arthropoda</taxon>
        <taxon>Hexapoda</taxon>
        <taxon>Insecta</taxon>
        <taxon>Pterygota</taxon>
        <taxon>Neoptera</taxon>
        <taxon>Endopterygota</taxon>
        <taxon>Coleoptera</taxon>
        <taxon>Polyphaga</taxon>
        <taxon>Cucujiformia</taxon>
        <taxon>Nitidulidae</taxon>
        <taxon>Meligethinae</taxon>
        <taxon>Brassicogethes</taxon>
    </lineage>
</organism>
<dbReference type="OrthoDB" id="10066376at2759"/>
<evidence type="ECO:0000313" key="2">
    <source>
        <dbReference type="EMBL" id="CAH0551169.1"/>
    </source>
</evidence>
<name>A0A9P0FFK6_BRAAE</name>
<gene>
    <name evidence="2" type="ORF">MELIAE_LOCUS3839</name>
</gene>
<evidence type="ECO:0000313" key="3">
    <source>
        <dbReference type="Proteomes" id="UP001154078"/>
    </source>
</evidence>
<sequence>MTKNLAINHDTDQDLHSMIGSDLDITEFVFPSASTSFSVPDTILEKDIKDTVDTSSPVEMIHENLIDNQDKSKNDDKKPCDRDQDTDQDLHSMIGSDLEIADPASWKNLNDSQHQIIIEKGPIQVKGIDFPKDDSGRHFSDLHYYRIISNGENVDRSWLIYSKRDDAVFCFRCLLFKNSDLNAKNWSRGYKDWKNIHRNIWSALQNEKKWKTG</sequence>
<dbReference type="EMBL" id="OV121133">
    <property type="protein sequence ID" value="CAH0551169.1"/>
    <property type="molecule type" value="Genomic_DNA"/>
</dbReference>
<keyword evidence="3" id="KW-1185">Reference proteome</keyword>
<reference evidence="2" key="1">
    <citation type="submission" date="2021-12" db="EMBL/GenBank/DDBJ databases">
        <authorList>
            <person name="King R."/>
        </authorList>
    </citation>
    <scope>NUCLEOTIDE SEQUENCE</scope>
</reference>
<evidence type="ECO:0008006" key="4">
    <source>
        <dbReference type="Google" id="ProtNLM"/>
    </source>
</evidence>
<protein>
    <recommendedName>
        <fullName evidence="4">TTF-type domain-containing protein</fullName>
    </recommendedName>
</protein>
<accession>A0A9P0FFK6</accession>
<evidence type="ECO:0000256" key="1">
    <source>
        <dbReference type="SAM" id="MobiDB-lite"/>
    </source>
</evidence>